<protein>
    <submittedName>
        <fullName evidence="1">Uncharacterized protein</fullName>
    </submittedName>
</protein>
<gene>
    <name evidence="1" type="primary">56</name>
    <name evidence="1" type="ORF">SEA_ALI17_56</name>
</gene>
<name>A0A385DPR2_9CAUD</name>
<dbReference type="RefSeq" id="YP_010002533.1">
    <property type="nucleotide sequence ID" value="NC_053245.1"/>
</dbReference>
<accession>A0A385DPR2</accession>
<sequence>MVMTRPTDDEIVAEIEVLAHDAKLGTRHELHDGWYFELHHPTQSVHDGTAPRRVLTCGCGVVLASAPVTVRDTRIVWYPAPDQPDGVDTGPVVVGVYTYTDAQQKVDDLRARQERRGEYRLEPT</sequence>
<keyword evidence="2" id="KW-1185">Reference proteome</keyword>
<organism evidence="1 2">
    <name type="scientific">Gordonia phage Ali17</name>
    <dbReference type="NCBI Taxonomy" id="2301561"/>
    <lineage>
        <taxon>Viruses</taxon>
        <taxon>Duplodnaviria</taxon>
        <taxon>Heunggongvirae</taxon>
        <taxon>Uroviricota</taxon>
        <taxon>Caudoviricetes</taxon>
        <taxon>Stackebrandtviridae</taxon>
        <taxon>Schenleyvirinae</taxon>
        <taxon>Leonardvirus</taxon>
        <taxon>Leonardvirus ali17</taxon>
    </lineage>
</organism>
<reference evidence="1 2" key="1">
    <citation type="submission" date="2018-07" db="EMBL/GenBank/DDBJ databases">
        <authorList>
            <person name="Celious N.A."/>
            <person name="Jones R.M."/>
            <person name="Banks M.D."/>
            <person name="Grant A."/>
            <person name="McCray S.R."/>
            <person name="Melton Z.A."/>
            <person name="Mitchell A.N."/>
            <person name="Smalls C.A."/>
            <person name="Postiglione A.E."/>
            <person name="Patwardhan S."/>
            <person name="Newman R.H."/>
            <person name="Coomans R.J."/>
            <person name="Warner M.H."/>
            <person name="Garlena R.A."/>
            <person name="Russell D.A."/>
            <person name="Pope W.H."/>
            <person name="Jacobs-Sera D."/>
            <person name="Hatfull G.F."/>
        </authorList>
    </citation>
    <scope>NUCLEOTIDE SEQUENCE [LARGE SCALE GENOMIC DNA]</scope>
</reference>
<dbReference type="GeneID" id="63027084"/>
<dbReference type="KEGG" id="vg:63027084"/>
<dbReference type="EMBL" id="MH669000">
    <property type="protein sequence ID" value="AXQ60672.1"/>
    <property type="molecule type" value="Genomic_DNA"/>
</dbReference>
<evidence type="ECO:0000313" key="2">
    <source>
        <dbReference type="Proteomes" id="UP000262272"/>
    </source>
</evidence>
<dbReference type="Proteomes" id="UP000262272">
    <property type="component" value="Segment"/>
</dbReference>
<proteinExistence type="predicted"/>
<evidence type="ECO:0000313" key="1">
    <source>
        <dbReference type="EMBL" id="AXQ60672.1"/>
    </source>
</evidence>